<dbReference type="SUPFAM" id="SSF56214">
    <property type="entry name" value="4'-phosphopantetheinyl transferase"/>
    <property type="match status" value="2"/>
</dbReference>
<protein>
    <recommendedName>
        <fullName evidence="1">holo-[acyl-carrier-protein] synthase</fullName>
        <ecNumber evidence="1">2.7.8.7</ecNumber>
    </recommendedName>
</protein>
<dbReference type="Gene3D" id="3.90.470.20">
    <property type="entry name" value="4'-phosphopantetheinyl transferase domain"/>
    <property type="match status" value="2"/>
</dbReference>
<evidence type="ECO:0000256" key="2">
    <source>
        <dbReference type="ARBA" id="ARBA00022679"/>
    </source>
</evidence>
<dbReference type="EC" id="2.7.8.7" evidence="1"/>
<dbReference type="HOGENOM" id="CLU_075352_1_0_1"/>
<evidence type="ECO:0000259" key="3">
    <source>
        <dbReference type="Pfam" id="PF01648"/>
    </source>
</evidence>
<keyword evidence="2" id="KW-0808">Transferase</keyword>
<dbReference type="GeneID" id="96903264"/>
<accession>G0VEW7</accession>
<organism evidence="4 5">
    <name type="scientific">Naumovozyma castellii</name>
    <name type="common">Yeast</name>
    <name type="synonym">Saccharomyces castellii</name>
    <dbReference type="NCBI Taxonomy" id="27288"/>
    <lineage>
        <taxon>Eukaryota</taxon>
        <taxon>Fungi</taxon>
        <taxon>Dikarya</taxon>
        <taxon>Ascomycota</taxon>
        <taxon>Saccharomycotina</taxon>
        <taxon>Saccharomycetes</taxon>
        <taxon>Saccharomycetales</taxon>
        <taxon>Saccharomycetaceae</taxon>
        <taxon>Naumovozyma</taxon>
    </lineage>
</organism>
<sequence length="263" mass="30147">MDQLLKDIKLNNSWNIILVVDVANSGLIDEFLFEAAMRLLPLKQQSKILARKSAMGKHTMLCNRLLQLFGCSISTGKNISQLVFQAGKHGKPMLQNANNVAFNMSNGDNHTVMYLTKGSSTGGDVGVDIASVDDLGEDLELFKNIFHRDEYTYLLELPPVERRCLFAYYWSLKESYTKYVGTGLHNNLNDINFKEQKDFRDEGRQDVIINNEHLTFYSRWLPAERKEEKDIITVCHSANLNMNKPKMYSITFNSVFDYLQSQI</sequence>
<evidence type="ECO:0000313" key="4">
    <source>
        <dbReference type="EMBL" id="CCC69655.1"/>
    </source>
</evidence>
<dbReference type="InterPro" id="IPR050559">
    <property type="entry name" value="P-Pant_transferase_sf"/>
</dbReference>
<dbReference type="GO" id="GO:0019878">
    <property type="term" value="P:lysine biosynthetic process via aminoadipic acid"/>
    <property type="evidence" value="ECO:0007669"/>
    <property type="project" value="EnsemblFungi"/>
</dbReference>
<dbReference type="GO" id="GO:0005829">
    <property type="term" value="C:cytosol"/>
    <property type="evidence" value="ECO:0007669"/>
    <property type="project" value="TreeGrafter"/>
</dbReference>
<dbReference type="OMA" id="PWAGIFV"/>
<feature type="domain" description="4'-phosphopantetheinyl transferase" evidence="3">
    <location>
        <begin position="125"/>
        <end position="198"/>
    </location>
</feature>
<evidence type="ECO:0000256" key="1">
    <source>
        <dbReference type="ARBA" id="ARBA00013172"/>
    </source>
</evidence>
<proteinExistence type="predicted"/>
<evidence type="ECO:0000313" key="5">
    <source>
        <dbReference type="Proteomes" id="UP000001640"/>
    </source>
</evidence>
<dbReference type="eggNOG" id="KOG0945">
    <property type="taxonomic scope" value="Eukaryota"/>
</dbReference>
<dbReference type="FunCoup" id="G0VEW7">
    <property type="interactions" value="51"/>
</dbReference>
<gene>
    <name evidence="4" type="primary">NCAS0D00740</name>
    <name evidence="4" type="ordered locus">NCAS_0D00740</name>
</gene>
<dbReference type="InParanoid" id="G0VEW7"/>
<dbReference type="GO" id="GO:0008897">
    <property type="term" value="F:holo-[acyl-carrier-protein] synthase activity"/>
    <property type="evidence" value="ECO:0007669"/>
    <property type="project" value="UniProtKB-EC"/>
</dbReference>
<dbReference type="KEGG" id="ncs:NCAS_0D00740"/>
<reference evidence="4 5" key="1">
    <citation type="journal article" date="2011" name="Proc. Natl. Acad. Sci. U.S.A.">
        <title>Evolutionary erosion of yeast sex chromosomes by mating-type switching accidents.</title>
        <authorList>
            <person name="Gordon J.L."/>
            <person name="Armisen D."/>
            <person name="Proux-Wera E."/>
            <person name="Oheigeartaigh S.S."/>
            <person name="Byrne K.P."/>
            <person name="Wolfe K.H."/>
        </authorList>
    </citation>
    <scope>NUCLEOTIDE SEQUENCE [LARGE SCALE GENOMIC DNA]</scope>
    <source>
        <strain evidence="5">ATCC 76901 / BCRC 22586 / CBS 4309 / NBRC 1992 / NRRL Y-12630</strain>
    </source>
</reference>
<name>G0VEW7_NAUCA</name>
<dbReference type="Proteomes" id="UP000001640">
    <property type="component" value="Chromosome 4"/>
</dbReference>
<dbReference type="GO" id="GO:0000287">
    <property type="term" value="F:magnesium ion binding"/>
    <property type="evidence" value="ECO:0007669"/>
    <property type="project" value="InterPro"/>
</dbReference>
<keyword evidence="5" id="KW-1185">Reference proteome</keyword>
<dbReference type="PANTHER" id="PTHR12215:SF10">
    <property type="entry name" value="L-AMINOADIPATE-SEMIALDEHYDE DEHYDROGENASE-PHOSPHOPANTETHEINYL TRANSFERASE"/>
    <property type="match status" value="1"/>
</dbReference>
<dbReference type="STRING" id="1064592.G0VEW7"/>
<dbReference type="EMBL" id="HE576755">
    <property type="protein sequence ID" value="CCC69655.1"/>
    <property type="molecule type" value="Genomic_DNA"/>
</dbReference>
<dbReference type="OrthoDB" id="26719at2759"/>
<dbReference type="InterPro" id="IPR037143">
    <property type="entry name" value="4-PPantetheinyl_Trfase_dom_sf"/>
</dbReference>
<dbReference type="PANTHER" id="PTHR12215">
    <property type="entry name" value="PHOSPHOPANTETHEINE TRANSFERASE"/>
    <property type="match status" value="1"/>
</dbReference>
<dbReference type="RefSeq" id="XP_003676019.1">
    <property type="nucleotide sequence ID" value="XM_003675971.1"/>
</dbReference>
<dbReference type="InterPro" id="IPR008278">
    <property type="entry name" value="4-PPantetheinyl_Trfase_dom"/>
</dbReference>
<dbReference type="AlphaFoldDB" id="G0VEW7"/>
<reference key="2">
    <citation type="submission" date="2011-08" db="EMBL/GenBank/DDBJ databases">
        <title>Genome sequence of Naumovozyma castellii.</title>
        <authorList>
            <person name="Gordon J.L."/>
            <person name="Armisen D."/>
            <person name="Proux-Wera E."/>
            <person name="OhEigeartaigh S.S."/>
            <person name="Byrne K.P."/>
            <person name="Wolfe K.H."/>
        </authorList>
    </citation>
    <scope>NUCLEOTIDE SEQUENCE</scope>
    <source>
        <strain>Type strain:CBS 4309</strain>
    </source>
</reference>
<dbReference type="Pfam" id="PF01648">
    <property type="entry name" value="ACPS"/>
    <property type="match status" value="1"/>
</dbReference>